<sequence length="307" mass="33266">MGYQAMLPPGVVVLERGWLSSNNIVIRGRSGAAVVDSGYCTHAEQTVELVAHAAGDRTPQTLVNTHLHSDHCGGNAALQSRWPGLRTLIPPGLAAAVRNWDEVALTFVPTGQRCPRFDFQETLRPGEAIALGDLSWEVHAAPGHDQHSVILFEPTSRTLISADALWQNGFGIVFQELEGERAFDEVAATLDLIEGLEPQVVLPGHGAPFVDVAAALGRARSRLEAYARGPARHASHAAKVLLKFKLLEIQQVTVADFVAWAESTAYFGLVWRRWFSGTPEASWIASLLEDLVRSGAARIENGMLAND</sequence>
<keyword evidence="3" id="KW-1185">Reference proteome</keyword>
<dbReference type="SUPFAM" id="SSF56281">
    <property type="entry name" value="Metallo-hydrolase/oxidoreductase"/>
    <property type="match status" value="1"/>
</dbReference>
<protein>
    <submittedName>
        <fullName evidence="2">MBL fold metallo-hydrolase</fullName>
    </submittedName>
</protein>
<organism evidence="2 3">
    <name type="scientific">Ramlibacter montanisoli</name>
    <dbReference type="NCBI Taxonomy" id="2732512"/>
    <lineage>
        <taxon>Bacteria</taxon>
        <taxon>Pseudomonadati</taxon>
        <taxon>Pseudomonadota</taxon>
        <taxon>Betaproteobacteria</taxon>
        <taxon>Burkholderiales</taxon>
        <taxon>Comamonadaceae</taxon>
        <taxon>Ramlibacter</taxon>
    </lineage>
</organism>
<dbReference type="Gene3D" id="3.60.15.10">
    <property type="entry name" value="Ribonuclease Z/Hydroxyacylglutathione hydrolase-like"/>
    <property type="match status" value="1"/>
</dbReference>
<evidence type="ECO:0000313" key="3">
    <source>
        <dbReference type="Proteomes" id="UP000552954"/>
    </source>
</evidence>
<evidence type="ECO:0000259" key="1">
    <source>
        <dbReference type="SMART" id="SM00849"/>
    </source>
</evidence>
<dbReference type="RefSeq" id="WP_171562790.1">
    <property type="nucleotide sequence ID" value="NZ_JABFCS010000001.1"/>
</dbReference>
<dbReference type="InterPro" id="IPR036866">
    <property type="entry name" value="RibonucZ/Hydroxyglut_hydro"/>
</dbReference>
<dbReference type="EMBL" id="JABFCS010000001">
    <property type="protein sequence ID" value="NNU45188.1"/>
    <property type="molecule type" value="Genomic_DNA"/>
</dbReference>
<dbReference type="PANTHER" id="PTHR42951">
    <property type="entry name" value="METALLO-BETA-LACTAMASE DOMAIN-CONTAINING"/>
    <property type="match status" value="1"/>
</dbReference>
<gene>
    <name evidence="2" type="ORF">HK415_21600</name>
</gene>
<name>A0A849KA47_9BURK</name>
<evidence type="ECO:0000313" key="2">
    <source>
        <dbReference type="EMBL" id="NNU45188.1"/>
    </source>
</evidence>
<reference evidence="2 3" key="2">
    <citation type="submission" date="2020-06" db="EMBL/GenBank/DDBJ databases">
        <title>Ramlibacter rhizophilus sp. nov., isolated from rhizosphere soil of national flower Mugunghwa from South Korea.</title>
        <authorList>
            <person name="Zheng-Fei Y."/>
            <person name="Huan T."/>
        </authorList>
    </citation>
    <scope>NUCLEOTIDE SEQUENCE [LARGE SCALE GENOMIC DNA]</scope>
    <source>
        <strain evidence="2 3">B156</strain>
    </source>
</reference>
<dbReference type="SMART" id="SM00849">
    <property type="entry name" value="Lactamase_B"/>
    <property type="match status" value="1"/>
</dbReference>
<comment type="caution">
    <text evidence="2">The sequence shown here is derived from an EMBL/GenBank/DDBJ whole genome shotgun (WGS) entry which is preliminary data.</text>
</comment>
<dbReference type="Pfam" id="PF00753">
    <property type="entry name" value="Lactamase_B"/>
    <property type="match status" value="1"/>
</dbReference>
<dbReference type="InterPro" id="IPR001279">
    <property type="entry name" value="Metallo-B-lactamas"/>
</dbReference>
<keyword evidence="2" id="KW-0378">Hydrolase</keyword>
<feature type="domain" description="Metallo-beta-lactamase" evidence="1">
    <location>
        <begin position="20"/>
        <end position="205"/>
    </location>
</feature>
<accession>A0A849KA47</accession>
<dbReference type="GO" id="GO:0016787">
    <property type="term" value="F:hydrolase activity"/>
    <property type="evidence" value="ECO:0007669"/>
    <property type="project" value="UniProtKB-KW"/>
</dbReference>
<dbReference type="InterPro" id="IPR050855">
    <property type="entry name" value="NDM-1-like"/>
</dbReference>
<dbReference type="AlphaFoldDB" id="A0A849KA47"/>
<proteinExistence type="predicted"/>
<dbReference type="CDD" id="cd06262">
    <property type="entry name" value="metallo-hydrolase-like_MBL-fold"/>
    <property type="match status" value="1"/>
</dbReference>
<reference evidence="2 3" key="1">
    <citation type="submission" date="2020-05" db="EMBL/GenBank/DDBJ databases">
        <authorList>
            <person name="Khan S.A."/>
            <person name="Jeon C.O."/>
            <person name="Chun B.H."/>
        </authorList>
    </citation>
    <scope>NUCLEOTIDE SEQUENCE [LARGE SCALE GENOMIC DNA]</scope>
    <source>
        <strain evidence="2 3">B156</strain>
    </source>
</reference>
<dbReference type="Proteomes" id="UP000552954">
    <property type="component" value="Unassembled WGS sequence"/>
</dbReference>